<sequence length="353" mass="40578">MSTPVAPTEQRTQLATQRRKVDFDTYDVTVDELLRRVSRKRIDIAPVYQRQFRWDRPRQSRLIESVLLGIPVPPLFMATNSTSGEQTRWEVVDGLQRLLTLVNFAGDEKTRSAANLEGEPLRLKDLDKLTTFEGFAFDGLPEDIRTTFEDRPLKIIILNDKSELQVRYDLFERLNTGGIELTDQEIRECVYRGEFVDLLGQLAKDDNFNTVVKLPSSRQKDGTREDYVLRFFAFLDRYQKFEHSVKDFLDEFIADAHKAPKVAARKAIFDNTFSYLATCFPNGLKSRKGQTPVNLFEAVSVGAAFALRENPHIEVPNMDWVFSEELRALVTGATNSRPRVRGRIEFAKEKFLG</sequence>
<dbReference type="AlphaFoldDB" id="A0A5N5VYU7"/>
<evidence type="ECO:0000259" key="1">
    <source>
        <dbReference type="Pfam" id="PF03235"/>
    </source>
</evidence>
<protein>
    <submittedName>
        <fullName evidence="2">DUF262 domain-containing protein</fullName>
    </submittedName>
</protein>
<gene>
    <name evidence="2" type="ORF">FRZ00_34665</name>
</gene>
<dbReference type="Proteomes" id="UP000327000">
    <property type="component" value="Unassembled WGS sequence"/>
</dbReference>
<reference evidence="2 3" key="1">
    <citation type="journal article" date="2019" name="Microb. Cell Fact.">
        <title>Exploring novel herbicidin analogues by transcriptional regulator overexpression and MS/MS molecular networking.</title>
        <authorList>
            <person name="Shi Y."/>
            <person name="Gu R."/>
            <person name="Li Y."/>
            <person name="Wang X."/>
            <person name="Ren W."/>
            <person name="Li X."/>
            <person name="Wang L."/>
            <person name="Xie Y."/>
            <person name="Hong B."/>
        </authorList>
    </citation>
    <scope>NUCLEOTIDE SEQUENCE [LARGE SCALE GENOMIC DNA]</scope>
    <source>
        <strain evidence="2 3">US-43</strain>
    </source>
</reference>
<name>A0A5N5VYU7_STRMB</name>
<dbReference type="InterPro" id="IPR004919">
    <property type="entry name" value="GmrSD_N"/>
</dbReference>
<dbReference type="EMBL" id="VOKX01000144">
    <property type="protein sequence ID" value="KAB7832669.1"/>
    <property type="molecule type" value="Genomic_DNA"/>
</dbReference>
<dbReference type="OrthoDB" id="9787127at2"/>
<dbReference type="PANTHER" id="PTHR39639:SF1">
    <property type="entry name" value="DUF262 DOMAIN-CONTAINING PROTEIN"/>
    <property type="match status" value="1"/>
</dbReference>
<proteinExistence type="predicted"/>
<evidence type="ECO:0000313" key="3">
    <source>
        <dbReference type="Proteomes" id="UP000327000"/>
    </source>
</evidence>
<accession>A0A5N5VYU7</accession>
<dbReference type="PANTHER" id="PTHR39639">
    <property type="entry name" value="CHROMOSOME 16, WHOLE GENOME SHOTGUN SEQUENCE"/>
    <property type="match status" value="1"/>
</dbReference>
<organism evidence="2 3">
    <name type="scientific">Streptomyces mobaraensis</name>
    <name type="common">Streptoverticillium mobaraense</name>
    <dbReference type="NCBI Taxonomy" id="35621"/>
    <lineage>
        <taxon>Bacteria</taxon>
        <taxon>Bacillati</taxon>
        <taxon>Actinomycetota</taxon>
        <taxon>Actinomycetes</taxon>
        <taxon>Kitasatosporales</taxon>
        <taxon>Streptomycetaceae</taxon>
        <taxon>Streptomyces</taxon>
    </lineage>
</organism>
<dbReference type="Pfam" id="PF03235">
    <property type="entry name" value="GmrSD_N"/>
    <property type="match status" value="1"/>
</dbReference>
<keyword evidence="3" id="KW-1185">Reference proteome</keyword>
<feature type="domain" description="GmrSD restriction endonucleases N-terminal" evidence="1">
    <location>
        <begin position="39"/>
        <end position="189"/>
    </location>
</feature>
<comment type="caution">
    <text evidence="2">The sequence shown here is derived from an EMBL/GenBank/DDBJ whole genome shotgun (WGS) entry which is preliminary data.</text>
</comment>
<evidence type="ECO:0000313" key="2">
    <source>
        <dbReference type="EMBL" id="KAB7832669.1"/>
    </source>
</evidence>